<feature type="transmembrane region" description="Helical" evidence="1">
    <location>
        <begin position="6"/>
        <end position="26"/>
    </location>
</feature>
<reference evidence="4" key="1">
    <citation type="journal article" date="2019" name="Int. J. Syst. Evol. Microbiol.">
        <title>Halobacteriovorax valvorus sp. nov., a novel prokaryotic predator isolated from coastal seawater of China.</title>
        <authorList>
            <person name="Chen M.-X."/>
        </authorList>
    </citation>
    <scope>NUCLEOTIDE SEQUENCE [LARGE SCALE GENOMIC DNA]</scope>
    <source>
        <strain evidence="4">BL9</strain>
    </source>
</reference>
<dbReference type="RefSeq" id="WP_114706364.1">
    <property type="nucleotide sequence ID" value="NZ_QDKL01000002.1"/>
</dbReference>
<dbReference type="PROSITE" id="PS50076">
    <property type="entry name" value="DNAJ_2"/>
    <property type="match status" value="1"/>
</dbReference>
<keyword evidence="1" id="KW-0472">Membrane</keyword>
<dbReference type="InterPro" id="IPR036869">
    <property type="entry name" value="J_dom_sf"/>
</dbReference>
<gene>
    <name evidence="3" type="ORF">DAY19_06320</name>
</gene>
<dbReference type="InterPro" id="IPR001623">
    <property type="entry name" value="DnaJ_domain"/>
</dbReference>
<evidence type="ECO:0000256" key="1">
    <source>
        <dbReference type="SAM" id="Phobius"/>
    </source>
</evidence>
<evidence type="ECO:0000259" key="2">
    <source>
        <dbReference type="PROSITE" id="PS50076"/>
    </source>
</evidence>
<dbReference type="SUPFAM" id="SSF46565">
    <property type="entry name" value="Chaperone J-domain"/>
    <property type="match status" value="1"/>
</dbReference>
<sequence length="310" mass="35829">MLPKIISNITLAFIAIVVLYTLAPLFKDILDSIFNSNRPKKKSHSKEEFDEMVKRKIERMSMSGGAQGVKGQPGQGPKERSFLSYFKEKDLFSSPEDEQFFEGMNSSMQWGDFQEAKKILNQIENDFEIIDKSASEGINQFIKSIYNKETLLSLKKLNGGKIDKQSFLSLASTLFVFRHINQIKSKRFADQNQLLLILNLAAIKDTKAKIKLIESYISAEAIDSIKESPILYRDLISGLNKTFDQLYPLLPLKTEKLEKEFNNLSESDRKKKYKKLVQIYHPDKWHGDLKSQAIDDRLRENFNLIQKLYK</sequence>
<protein>
    <recommendedName>
        <fullName evidence="2">J domain-containing protein</fullName>
    </recommendedName>
</protein>
<feature type="domain" description="J" evidence="2">
    <location>
        <begin position="245"/>
        <end position="310"/>
    </location>
</feature>
<dbReference type="Gene3D" id="1.10.287.110">
    <property type="entry name" value="DnaJ domain"/>
    <property type="match status" value="1"/>
</dbReference>
<name>A0ABY0IEC5_9BACT</name>
<proteinExistence type="predicted"/>
<dbReference type="Proteomes" id="UP000443582">
    <property type="component" value="Unassembled WGS sequence"/>
</dbReference>
<organism evidence="3 4">
    <name type="scientific">Halobacteriovorax vibrionivorans</name>
    <dbReference type="NCBI Taxonomy" id="2152716"/>
    <lineage>
        <taxon>Bacteria</taxon>
        <taxon>Pseudomonadati</taxon>
        <taxon>Bdellovibrionota</taxon>
        <taxon>Bacteriovoracia</taxon>
        <taxon>Bacteriovoracales</taxon>
        <taxon>Halobacteriovoraceae</taxon>
        <taxon>Halobacteriovorax</taxon>
    </lineage>
</organism>
<keyword evidence="4" id="KW-1185">Reference proteome</keyword>
<accession>A0ABY0IEC5</accession>
<evidence type="ECO:0000313" key="4">
    <source>
        <dbReference type="Proteomes" id="UP000443582"/>
    </source>
</evidence>
<evidence type="ECO:0000313" key="3">
    <source>
        <dbReference type="EMBL" id="RZF21296.1"/>
    </source>
</evidence>
<comment type="caution">
    <text evidence="3">The sequence shown here is derived from an EMBL/GenBank/DDBJ whole genome shotgun (WGS) entry which is preliminary data.</text>
</comment>
<keyword evidence="1" id="KW-1133">Transmembrane helix</keyword>
<dbReference type="EMBL" id="QDKL01000002">
    <property type="protein sequence ID" value="RZF21296.1"/>
    <property type="molecule type" value="Genomic_DNA"/>
</dbReference>
<keyword evidence="1" id="KW-0812">Transmembrane</keyword>